<evidence type="ECO:0000313" key="3">
    <source>
        <dbReference type="Proteomes" id="UP001500432"/>
    </source>
</evidence>
<dbReference type="EMBL" id="BAAAQW010000011">
    <property type="protein sequence ID" value="GAA2202773.1"/>
    <property type="molecule type" value="Genomic_DNA"/>
</dbReference>
<proteinExistence type="predicted"/>
<dbReference type="InterPro" id="IPR028973">
    <property type="entry name" value="PhnB-like"/>
</dbReference>
<dbReference type="Pfam" id="PF00903">
    <property type="entry name" value="Glyoxalase"/>
    <property type="match status" value="1"/>
</dbReference>
<dbReference type="InterPro" id="IPR004360">
    <property type="entry name" value="Glyas_Fos-R_dOase_dom"/>
</dbReference>
<sequence length="153" mass="16190">MPTLLNPYLSFTGKAREALTFYQSVFGGDLTISTFGEFRPPADAGGDAPGMPASEADKVMHGMLVTPNGLVLMGSDTPEGMPHTEGSSISLSLSGDDESQLRGYWDRLADGGRVTVPMERAPWGDVFGMLTDRYGMAWLINVNSGQQGGAAQG</sequence>
<dbReference type="Proteomes" id="UP001500432">
    <property type="component" value="Unassembled WGS sequence"/>
</dbReference>
<keyword evidence="3" id="KW-1185">Reference proteome</keyword>
<evidence type="ECO:0000313" key="2">
    <source>
        <dbReference type="EMBL" id="GAA2202773.1"/>
    </source>
</evidence>
<dbReference type="CDD" id="cd06588">
    <property type="entry name" value="PhnB_like"/>
    <property type="match status" value="1"/>
</dbReference>
<reference evidence="3" key="1">
    <citation type="journal article" date="2019" name="Int. J. Syst. Evol. Microbiol.">
        <title>The Global Catalogue of Microorganisms (GCM) 10K type strain sequencing project: providing services to taxonomists for standard genome sequencing and annotation.</title>
        <authorList>
            <consortium name="The Broad Institute Genomics Platform"/>
            <consortium name="The Broad Institute Genome Sequencing Center for Infectious Disease"/>
            <person name="Wu L."/>
            <person name="Ma J."/>
        </authorList>
    </citation>
    <scope>NUCLEOTIDE SEQUENCE [LARGE SCALE GENOMIC DNA]</scope>
    <source>
        <strain evidence="3">JCM 16034</strain>
    </source>
</reference>
<dbReference type="SUPFAM" id="SSF54593">
    <property type="entry name" value="Glyoxalase/Bleomycin resistance protein/Dihydroxybiphenyl dioxygenase"/>
    <property type="match status" value="1"/>
</dbReference>
<dbReference type="InterPro" id="IPR029068">
    <property type="entry name" value="Glyas_Bleomycin-R_OHBP_Dase"/>
</dbReference>
<comment type="caution">
    <text evidence="2">The sequence shown here is derived from an EMBL/GenBank/DDBJ whole genome shotgun (WGS) entry which is preliminary data.</text>
</comment>
<dbReference type="RefSeq" id="WP_344300848.1">
    <property type="nucleotide sequence ID" value="NZ_BAAAQW010000011.1"/>
</dbReference>
<dbReference type="PANTHER" id="PTHR33990:SF1">
    <property type="entry name" value="PROTEIN YJDN"/>
    <property type="match status" value="1"/>
</dbReference>
<dbReference type="PANTHER" id="PTHR33990">
    <property type="entry name" value="PROTEIN YJDN-RELATED"/>
    <property type="match status" value="1"/>
</dbReference>
<gene>
    <name evidence="2" type="ORF">GCM10009849_32560</name>
</gene>
<name>A0ABP5NXC4_9MICC</name>
<dbReference type="Gene3D" id="3.10.180.10">
    <property type="entry name" value="2,3-Dihydroxybiphenyl 1,2-Dioxygenase, domain 1"/>
    <property type="match status" value="1"/>
</dbReference>
<feature type="domain" description="Glyoxalase/fosfomycin resistance/dioxygenase" evidence="1">
    <location>
        <begin position="6"/>
        <end position="138"/>
    </location>
</feature>
<evidence type="ECO:0000259" key="1">
    <source>
        <dbReference type="Pfam" id="PF00903"/>
    </source>
</evidence>
<organism evidence="2 3">
    <name type="scientific">Sinomonas flava</name>
    <dbReference type="NCBI Taxonomy" id="496857"/>
    <lineage>
        <taxon>Bacteria</taxon>
        <taxon>Bacillati</taxon>
        <taxon>Actinomycetota</taxon>
        <taxon>Actinomycetes</taxon>
        <taxon>Micrococcales</taxon>
        <taxon>Micrococcaceae</taxon>
        <taxon>Sinomonas</taxon>
    </lineage>
</organism>
<accession>A0ABP5NXC4</accession>
<protein>
    <submittedName>
        <fullName evidence="2">VOC family protein</fullName>
    </submittedName>
</protein>